<dbReference type="InterPro" id="IPR000192">
    <property type="entry name" value="Aminotrans_V_dom"/>
</dbReference>
<comment type="caution">
    <text evidence="2">The sequence shown here is derived from an EMBL/GenBank/DDBJ whole genome shotgun (WGS) entry which is preliminary data.</text>
</comment>
<gene>
    <name evidence="2" type="ORF">S01H1_27579</name>
</gene>
<name>X0UR79_9ZZZZ</name>
<accession>X0UR79</accession>
<proteinExistence type="predicted"/>
<dbReference type="InterPro" id="IPR015422">
    <property type="entry name" value="PyrdxlP-dep_Trfase_small"/>
</dbReference>
<dbReference type="Pfam" id="PF00266">
    <property type="entry name" value="Aminotran_5"/>
    <property type="match status" value="1"/>
</dbReference>
<dbReference type="AlphaFoldDB" id="X0UR79"/>
<dbReference type="PANTHER" id="PTHR43586">
    <property type="entry name" value="CYSTEINE DESULFURASE"/>
    <property type="match status" value="1"/>
</dbReference>
<dbReference type="InterPro" id="IPR015424">
    <property type="entry name" value="PyrdxlP-dep_Trfase"/>
</dbReference>
<dbReference type="EMBL" id="BARS01016806">
    <property type="protein sequence ID" value="GAF90960.1"/>
    <property type="molecule type" value="Genomic_DNA"/>
</dbReference>
<dbReference type="Gene3D" id="3.90.1150.10">
    <property type="entry name" value="Aspartate Aminotransferase, domain 1"/>
    <property type="match status" value="1"/>
</dbReference>
<organism evidence="2">
    <name type="scientific">marine sediment metagenome</name>
    <dbReference type="NCBI Taxonomy" id="412755"/>
    <lineage>
        <taxon>unclassified sequences</taxon>
        <taxon>metagenomes</taxon>
        <taxon>ecological metagenomes</taxon>
    </lineage>
</organism>
<evidence type="ECO:0000259" key="1">
    <source>
        <dbReference type="Pfam" id="PF00266"/>
    </source>
</evidence>
<dbReference type="Gene3D" id="3.40.640.10">
    <property type="entry name" value="Type I PLP-dependent aspartate aminotransferase-like (Major domain)"/>
    <property type="match status" value="1"/>
</dbReference>
<feature type="non-terminal residue" evidence="2">
    <location>
        <position position="279"/>
    </location>
</feature>
<feature type="non-terminal residue" evidence="2">
    <location>
        <position position="1"/>
    </location>
</feature>
<protein>
    <recommendedName>
        <fullName evidence="1">Aminotransferase class V domain-containing protein</fullName>
    </recommendedName>
</protein>
<feature type="domain" description="Aminotransferase class V" evidence="1">
    <location>
        <begin position="2"/>
        <end position="278"/>
    </location>
</feature>
<sequence>VRDFYRTNGVNPGRTGCDLAINAEQMIHGTRRRLSAFFNQSLVEAGKSKDPNRLVFTMNATMSLNLIINGTIGPGDHVVTTMLEHNSVIRPVNHRVKEGAEATYVVPDPEGYLDPEDIRKAVKKNTKLVIVNHGSNVTGVVQDLKAIGAVCKQEGLPFAVDTAQTAGVLPIDMAECNISFLAFTGHKGLFAPTGTGGICVADDAEIRGTIYGGTGVRSAVPYHLEEYPYRLEAGTQNLAGIAGLAAGLEWVEKKGLDNIYRHEIELLGMLQDGLAEIEG</sequence>
<evidence type="ECO:0000313" key="2">
    <source>
        <dbReference type="EMBL" id="GAF90960.1"/>
    </source>
</evidence>
<dbReference type="PANTHER" id="PTHR43586:SF4">
    <property type="entry name" value="ISOPENICILLIN N EPIMERASE"/>
    <property type="match status" value="1"/>
</dbReference>
<reference evidence="2" key="1">
    <citation type="journal article" date="2014" name="Front. Microbiol.">
        <title>High frequency of phylogenetically diverse reductive dehalogenase-homologous genes in deep subseafloor sedimentary metagenomes.</title>
        <authorList>
            <person name="Kawai M."/>
            <person name="Futagami T."/>
            <person name="Toyoda A."/>
            <person name="Takaki Y."/>
            <person name="Nishi S."/>
            <person name="Hori S."/>
            <person name="Arai W."/>
            <person name="Tsubouchi T."/>
            <person name="Morono Y."/>
            <person name="Uchiyama I."/>
            <person name="Ito T."/>
            <person name="Fujiyama A."/>
            <person name="Inagaki F."/>
            <person name="Takami H."/>
        </authorList>
    </citation>
    <scope>NUCLEOTIDE SEQUENCE</scope>
    <source>
        <strain evidence="2">Expedition CK06-06</strain>
    </source>
</reference>
<dbReference type="SUPFAM" id="SSF53383">
    <property type="entry name" value="PLP-dependent transferases"/>
    <property type="match status" value="1"/>
</dbReference>
<dbReference type="InterPro" id="IPR015421">
    <property type="entry name" value="PyrdxlP-dep_Trfase_major"/>
</dbReference>